<organism evidence="1 2">
    <name type="scientific">Ephemerocybe angulata</name>
    <dbReference type="NCBI Taxonomy" id="980116"/>
    <lineage>
        <taxon>Eukaryota</taxon>
        <taxon>Fungi</taxon>
        <taxon>Dikarya</taxon>
        <taxon>Basidiomycota</taxon>
        <taxon>Agaricomycotina</taxon>
        <taxon>Agaricomycetes</taxon>
        <taxon>Agaricomycetidae</taxon>
        <taxon>Agaricales</taxon>
        <taxon>Agaricineae</taxon>
        <taxon>Psathyrellaceae</taxon>
        <taxon>Ephemerocybe</taxon>
    </lineage>
</organism>
<reference evidence="1 2" key="1">
    <citation type="submission" date="2020-07" db="EMBL/GenBank/DDBJ databases">
        <title>Comparative genomics of pyrophilous fungi reveals a link between fire events and developmental genes.</title>
        <authorList>
            <consortium name="DOE Joint Genome Institute"/>
            <person name="Steindorff A.S."/>
            <person name="Carver A."/>
            <person name="Calhoun S."/>
            <person name="Stillman K."/>
            <person name="Liu H."/>
            <person name="Lipzen A."/>
            <person name="Pangilinan J."/>
            <person name="Labutti K."/>
            <person name="Bruns T.D."/>
            <person name="Grigoriev I.V."/>
        </authorList>
    </citation>
    <scope>NUCLEOTIDE SEQUENCE [LARGE SCALE GENOMIC DNA]</scope>
    <source>
        <strain evidence="1 2">CBS 144469</strain>
    </source>
</reference>
<name>A0A8H6HAU6_9AGAR</name>
<dbReference type="Proteomes" id="UP000521943">
    <property type="component" value="Unassembled WGS sequence"/>
</dbReference>
<evidence type="ECO:0000313" key="2">
    <source>
        <dbReference type="Proteomes" id="UP000521943"/>
    </source>
</evidence>
<accession>A0A8H6HAU6</accession>
<sequence>MYLSVPSLSPACALPAPDLHPRSSLTTAPIEIKLSSLVTCAVGKKVHAPSNLPRRIFPPAIIPSNPSERCAGTVSFPNPRALFRPREHCAALTLGPGDRSAITTTTQLQQQRPNYNDEYGTTYHGDDLQTVHRLLAGPTISNCDVHGSSTPVCTGEVVSRHCKTCKTGYSSVSTFPSRRRCCIVRKGRHAAHPSRRQRLYNAPDPLRRWPPAFAAHGDRIGKSDACVGAVDRPWWTAHDGSGVVVVHACRAKWGWLQHVGGWSTKGQSRVWGAGETGRTKFHPCRLSSQPYGTEPAIKMAHRRAQVIEQRKANIQLHQHRYQHRHHDGDVD</sequence>
<comment type="caution">
    <text evidence="1">The sequence shown here is derived from an EMBL/GenBank/DDBJ whole genome shotgun (WGS) entry which is preliminary data.</text>
</comment>
<keyword evidence="2" id="KW-1185">Reference proteome</keyword>
<evidence type="ECO:0000313" key="1">
    <source>
        <dbReference type="EMBL" id="KAF6742732.1"/>
    </source>
</evidence>
<protein>
    <submittedName>
        <fullName evidence="1">Uncharacterized protein</fullName>
    </submittedName>
</protein>
<proteinExistence type="predicted"/>
<dbReference type="EMBL" id="JACGCI010000173">
    <property type="protein sequence ID" value="KAF6742732.1"/>
    <property type="molecule type" value="Genomic_DNA"/>
</dbReference>
<gene>
    <name evidence="1" type="ORF">DFP72DRAFT_860104</name>
</gene>
<dbReference type="AlphaFoldDB" id="A0A8H6HAU6"/>